<evidence type="ECO:0000313" key="2">
    <source>
        <dbReference type="EMBL" id="KDQ57359.1"/>
    </source>
</evidence>
<dbReference type="STRING" id="933084.A0A067PRG4"/>
<sequence>MNFLHLHLDVLCPIFSFLAQEDLARIVATSRAAQVIVTPFLLSSVHLNRDNDQIRQFCEFMLDDPSQRIPLLKKLTVTIDAWFYESARRCTIGGIKLHQVRAELPFKFIHLVCRVLEHASNLQDIYMDDLEGLLNREPALADVLIRCHRLTQVHFSGMGDRSMEMIRHMSGRKLRRIHVDGIFLRETLSDSLLPFASTLEDLTLDHIHFRAGGIDDFPSWPNVHTLRVGGSVVRLEMLFHVCPNVRNLQLDNFTGGWTQDQPFQPSPHRQPAKCWPRLQYLRCHINNLRNPLLVCPVHRLELTYKGGRWGEEYMISASNGTTQFFLDFLRRADPSVLSFTLDPTLNERFYAAFARTVPSLRFLHMNFAEPRNIEHTFDTLARLPPLLGRLPITYLSLHCEGEYAYFFEFINRQLQPILLCEIARLTPSVRYVELHWPLAGHKCSWWEIKEVGSRKVPVGLSEDMGRSMREFWLSA</sequence>
<dbReference type="InterPro" id="IPR032675">
    <property type="entry name" value="LRR_dom_sf"/>
</dbReference>
<evidence type="ECO:0000313" key="3">
    <source>
        <dbReference type="Proteomes" id="UP000027265"/>
    </source>
</evidence>
<keyword evidence="3" id="KW-1185">Reference proteome</keyword>
<gene>
    <name evidence="2" type="ORF">JAAARDRAFT_207639</name>
</gene>
<feature type="chain" id="PRO_5001643415" description="F-box domain-containing protein" evidence="1">
    <location>
        <begin position="20"/>
        <end position="475"/>
    </location>
</feature>
<dbReference type="Proteomes" id="UP000027265">
    <property type="component" value="Unassembled WGS sequence"/>
</dbReference>
<evidence type="ECO:0000256" key="1">
    <source>
        <dbReference type="SAM" id="SignalP"/>
    </source>
</evidence>
<protein>
    <recommendedName>
        <fullName evidence="4">F-box domain-containing protein</fullName>
    </recommendedName>
</protein>
<feature type="signal peptide" evidence="1">
    <location>
        <begin position="1"/>
        <end position="19"/>
    </location>
</feature>
<reference evidence="3" key="1">
    <citation type="journal article" date="2014" name="Proc. Natl. Acad. Sci. U.S.A.">
        <title>Extensive sampling of basidiomycete genomes demonstrates inadequacy of the white-rot/brown-rot paradigm for wood decay fungi.</title>
        <authorList>
            <person name="Riley R."/>
            <person name="Salamov A.A."/>
            <person name="Brown D.W."/>
            <person name="Nagy L.G."/>
            <person name="Floudas D."/>
            <person name="Held B.W."/>
            <person name="Levasseur A."/>
            <person name="Lombard V."/>
            <person name="Morin E."/>
            <person name="Otillar R."/>
            <person name="Lindquist E.A."/>
            <person name="Sun H."/>
            <person name="LaButti K.M."/>
            <person name="Schmutz J."/>
            <person name="Jabbour D."/>
            <person name="Luo H."/>
            <person name="Baker S.E."/>
            <person name="Pisabarro A.G."/>
            <person name="Walton J.D."/>
            <person name="Blanchette R.A."/>
            <person name="Henrissat B."/>
            <person name="Martin F."/>
            <person name="Cullen D."/>
            <person name="Hibbett D.S."/>
            <person name="Grigoriev I.V."/>
        </authorList>
    </citation>
    <scope>NUCLEOTIDE SEQUENCE [LARGE SCALE GENOMIC DNA]</scope>
    <source>
        <strain evidence="3">MUCL 33604</strain>
    </source>
</reference>
<dbReference type="OrthoDB" id="2785713at2759"/>
<dbReference type="SUPFAM" id="SSF52047">
    <property type="entry name" value="RNI-like"/>
    <property type="match status" value="1"/>
</dbReference>
<dbReference type="EMBL" id="KL197720">
    <property type="protein sequence ID" value="KDQ57359.1"/>
    <property type="molecule type" value="Genomic_DNA"/>
</dbReference>
<evidence type="ECO:0008006" key="4">
    <source>
        <dbReference type="Google" id="ProtNLM"/>
    </source>
</evidence>
<dbReference type="HOGENOM" id="CLU_532161_0_0_1"/>
<dbReference type="AlphaFoldDB" id="A0A067PRG4"/>
<proteinExistence type="predicted"/>
<dbReference type="InParanoid" id="A0A067PRG4"/>
<organism evidence="2 3">
    <name type="scientific">Jaapia argillacea MUCL 33604</name>
    <dbReference type="NCBI Taxonomy" id="933084"/>
    <lineage>
        <taxon>Eukaryota</taxon>
        <taxon>Fungi</taxon>
        <taxon>Dikarya</taxon>
        <taxon>Basidiomycota</taxon>
        <taxon>Agaricomycotina</taxon>
        <taxon>Agaricomycetes</taxon>
        <taxon>Agaricomycetidae</taxon>
        <taxon>Jaapiales</taxon>
        <taxon>Jaapiaceae</taxon>
        <taxon>Jaapia</taxon>
    </lineage>
</organism>
<keyword evidence="1" id="KW-0732">Signal</keyword>
<name>A0A067PRG4_9AGAM</name>
<dbReference type="Gene3D" id="3.80.10.10">
    <property type="entry name" value="Ribonuclease Inhibitor"/>
    <property type="match status" value="1"/>
</dbReference>
<accession>A0A067PRG4</accession>